<keyword evidence="1" id="KW-0812">Transmembrane</keyword>
<comment type="caution">
    <text evidence="2">The sequence shown here is derived from an EMBL/GenBank/DDBJ whole genome shotgun (WGS) entry which is preliminary data.</text>
</comment>
<dbReference type="RefSeq" id="WP_036865599.1">
    <property type="nucleotide sequence ID" value="NZ_JRNS01000423.1"/>
</dbReference>
<name>A0A096BTZ8_9BACT</name>
<keyword evidence="1" id="KW-0472">Membrane</keyword>
<feature type="transmembrane region" description="Helical" evidence="1">
    <location>
        <begin position="6"/>
        <end position="23"/>
    </location>
</feature>
<keyword evidence="1" id="KW-1133">Transmembrane helix</keyword>
<feature type="transmembrane region" description="Helical" evidence="1">
    <location>
        <begin position="200"/>
        <end position="220"/>
    </location>
</feature>
<evidence type="ECO:0000256" key="1">
    <source>
        <dbReference type="SAM" id="Phobius"/>
    </source>
</evidence>
<dbReference type="EMBL" id="JRNS01000423">
    <property type="protein sequence ID" value="KGF46202.1"/>
    <property type="molecule type" value="Genomic_DNA"/>
</dbReference>
<gene>
    <name evidence="2" type="ORF">HMPREF0661_08535</name>
</gene>
<accession>A0A096BTZ8</accession>
<evidence type="ECO:0008006" key="4">
    <source>
        <dbReference type="Google" id="ProtNLM"/>
    </source>
</evidence>
<feature type="transmembrane region" description="Helical" evidence="1">
    <location>
        <begin position="99"/>
        <end position="119"/>
    </location>
</feature>
<dbReference type="AlphaFoldDB" id="A0A096BTZ8"/>
<protein>
    <recommendedName>
        <fullName evidence="4">EpsG family protein</fullName>
    </recommendedName>
</protein>
<dbReference type="InterPro" id="IPR049458">
    <property type="entry name" value="EpsG-like"/>
</dbReference>
<dbReference type="Proteomes" id="UP000029578">
    <property type="component" value="Unassembled WGS sequence"/>
</dbReference>
<sequence>MINALPYILLVIFYGGFASYYAVVEDNTKKTHINLICVVAFVLFFGFRGLIFYDWSNYYPEFNSLTNISTLLNTNILKWQWEPGFMLLILACKTLTNSFQFSVFICCLLNTILLVRFLIRYTNNLPLGIMMFLSMNGITISTDLMRNSIAILIFLNAIPFLENRKLISYMLLCLLASTFHISALAYIPLYFILHRKINKNVLLILFITANIIYLLQIPIFRNSIHLISGYLMPKTQLWIDTYMAIDSSKGSILSIGYIERLITGILLFCYIDKLRTIRPKNDIFINSLFLFLIIFLSFSEFRTISMRSSLIFSYGYWIIWIDLIKCFHYRKNRYLFITFLAVYSIFKTIGNCHSDIAQYYNVLFEQKSYNERLIFFRQHFNDK</sequence>
<proteinExistence type="predicted"/>
<evidence type="ECO:0000313" key="2">
    <source>
        <dbReference type="EMBL" id="KGF46202.1"/>
    </source>
</evidence>
<feature type="transmembrane region" description="Helical" evidence="1">
    <location>
        <begin position="252"/>
        <end position="271"/>
    </location>
</feature>
<feature type="transmembrane region" description="Helical" evidence="1">
    <location>
        <begin position="310"/>
        <end position="327"/>
    </location>
</feature>
<dbReference type="Pfam" id="PF14897">
    <property type="entry name" value="EpsG"/>
    <property type="match status" value="1"/>
</dbReference>
<feature type="transmembrane region" description="Helical" evidence="1">
    <location>
        <begin position="283"/>
        <end position="304"/>
    </location>
</feature>
<organism evidence="2 3">
    <name type="scientific">Prevotella melaninogenica DNF00666</name>
    <dbReference type="NCBI Taxonomy" id="1401073"/>
    <lineage>
        <taxon>Bacteria</taxon>
        <taxon>Pseudomonadati</taxon>
        <taxon>Bacteroidota</taxon>
        <taxon>Bacteroidia</taxon>
        <taxon>Bacteroidales</taxon>
        <taxon>Prevotellaceae</taxon>
        <taxon>Prevotella</taxon>
    </lineage>
</organism>
<reference evidence="2 3" key="1">
    <citation type="submission" date="2014-07" db="EMBL/GenBank/DDBJ databases">
        <authorList>
            <person name="McCorrison J."/>
            <person name="Sanka R."/>
            <person name="Torralba M."/>
            <person name="Gillis M."/>
            <person name="Haft D.H."/>
            <person name="Methe B."/>
            <person name="Sutton G."/>
            <person name="Nelson K.E."/>
        </authorList>
    </citation>
    <scope>NUCLEOTIDE SEQUENCE [LARGE SCALE GENOMIC DNA]</scope>
    <source>
        <strain evidence="2 3">DNF00666</strain>
    </source>
</reference>
<feature type="transmembrane region" description="Helical" evidence="1">
    <location>
        <begin position="35"/>
        <end position="53"/>
    </location>
</feature>
<evidence type="ECO:0000313" key="3">
    <source>
        <dbReference type="Proteomes" id="UP000029578"/>
    </source>
</evidence>
<feature type="transmembrane region" description="Helical" evidence="1">
    <location>
        <begin position="131"/>
        <end position="155"/>
    </location>
</feature>
<feature type="transmembrane region" description="Helical" evidence="1">
    <location>
        <begin position="167"/>
        <end position="193"/>
    </location>
</feature>